<sequence length="80" mass="8600">MSINASCSLFADSSCLSKSSTLSVKDLFLSRSITSSCDIDSSSFDNLSFSDEFSSLNSLITVSYSLMIYRSPLIVAFGSN</sequence>
<accession>A0A0A9CQJ3</accession>
<proteinExistence type="predicted"/>
<dbReference type="EMBL" id="GBRH01222260">
    <property type="protein sequence ID" value="JAD75635.1"/>
    <property type="molecule type" value="Transcribed_RNA"/>
</dbReference>
<organism evidence="1">
    <name type="scientific">Arundo donax</name>
    <name type="common">Giant reed</name>
    <name type="synonym">Donax arundinaceus</name>
    <dbReference type="NCBI Taxonomy" id="35708"/>
    <lineage>
        <taxon>Eukaryota</taxon>
        <taxon>Viridiplantae</taxon>
        <taxon>Streptophyta</taxon>
        <taxon>Embryophyta</taxon>
        <taxon>Tracheophyta</taxon>
        <taxon>Spermatophyta</taxon>
        <taxon>Magnoliopsida</taxon>
        <taxon>Liliopsida</taxon>
        <taxon>Poales</taxon>
        <taxon>Poaceae</taxon>
        <taxon>PACMAD clade</taxon>
        <taxon>Arundinoideae</taxon>
        <taxon>Arundineae</taxon>
        <taxon>Arundo</taxon>
    </lineage>
</organism>
<reference evidence="1" key="1">
    <citation type="submission" date="2014-09" db="EMBL/GenBank/DDBJ databases">
        <authorList>
            <person name="Magalhaes I.L.F."/>
            <person name="Oliveira U."/>
            <person name="Santos F.R."/>
            <person name="Vidigal T.H.D.A."/>
            <person name="Brescovit A.D."/>
            <person name="Santos A.J."/>
        </authorList>
    </citation>
    <scope>NUCLEOTIDE SEQUENCE</scope>
    <source>
        <tissue evidence="1">Shoot tissue taken approximately 20 cm above the soil surface</tissue>
    </source>
</reference>
<evidence type="ECO:0000313" key="1">
    <source>
        <dbReference type="EMBL" id="JAD75635.1"/>
    </source>
</evidence>
<dbReference type="AlphaFoldDB" id="A0A0A9CQJ3"/>
<reference evidence="1" key="2">
    <citation type="journal article" date="2015" name="Data Brief">
        <title>Shoot transcriptome of the giant reed, Arundo donax.</title>
        <authorList>
            <person name="Barrero R.A."/>
            <person name="Guerrero F.D."/>
            <person name="Moolhuijzen P."/>
            <person name="Goolsby J.A."/>
            <person name="Tidwell J."/>
            <person name="Bellgard S.E."/>
            <person name="Bellgard M.I."/>
        </authorList>
    </citation>
    <scope>NUCLEOTIDE SEQUENCE</scope>
    <source>
        <tissue evidence="1">Shoot tissue taken approximately 20 cm above the soil surface</tissue>
    </source>
</reference>
<name>A0A0A9CQJ3_ARUDO</name>
<protein>
    <submittedName>
        <fullName evidence="1">Uncharacterized protein</fullName>
    </submittedName>
</protein>